<dbReference type="EMBL" id="VKAD01000002">
    <property type="protein sequence ID" value="TXR51847.1"/>
    <property type="molecule type" value="Genomic_DNA"/>
</dbReference>
<organism evidence="5 6">
    <name type="scientific">Reinekea thalattae</name>
    <dbReference type="NCBI Taxonomy" id="2593301"/>
    <lineage>
        <taxon>Bacteria</taxon>
        <taxon>Pseudomonadati</taxon>
        <taxon>Pseudomonadota</taxon>
        <taxon>Gammaproteobacteria</taxon>
        <taxon>Oceanospirillales</taxon>
        <taxon>Saccharospirillaceae</taxon>
        <taxon>Reinekea</taxon>
    </lineage>
</organism>
<gene>
    <name evidence="5" type="ORF">FME95_10470</name>
</gene>
<dbReference type="InterPro" id="IPR003593">
    <property type="entry name" value="AAA+_ATPase"/>
</dbReference>
<dbReference type="OrthoDB" id="9802264at2"/>
<evidence type="ECO:0000259" key="4">
    <source>
        <dbReference type="PROSITE" id="PS50893"/>
    </source>
</evidence>
<dbReference type="InterPro" id="IPR050093">
    <property type="entry name" value="ABC_SmlMolc_Importer"/>
</dbReference>
<dbReference type="PROSITE" id="PS00211">
    <property type="entry name" value="ABC_TRANSPORTER_1"/>
    <property type="match status" value="1"/>
</dbReference>
<dbReference type="RefSeq" id="WP_147714444.1">
    <property type="nucleotide sequence ID" value="NZ_VKAD01000002.1"/>
</dbReference>
<evidence type="ECO:0000256" key="3">
    <source>
        <dbReference type="ARBA" id="ARBA00022840"/>
    </source>
</evidence>
<evidence type="ECO:0000313" key="5">
    <source>
        <dbReference type="EMBL" id="TXR51847.1"/>
    </source>
</evidence>
<keyword evidence="1" id="KW-0813">Transport</keyword>
<proteinExistence type="predicted"/>
<dbReference type="SMART" id="SM00382">
    <property type="entry name" value="AAA"/>
    <property type="match status" value="1"/>
</dbReference>
<keyword evidence="2" id="KW-0547">Nucleotide-binding</keyword>
<dbReference type="Gene3D" id="3.40.50.300">
    <property type="entry name" value="P-loop containing nucleotide triphosphate hydrolases"/>
    <property type="match status" value="1"/>
</dbReference>
<sequence length="211" mass="23464">MFKLDKLQIFKADQALFQPVSLMIEAGQIATIKGPSGIGKSTILSDILGTLEPGFKRSGHIYLNGSEISDVAVEQRHIGILFQEDLLFPHLNVYQNLVFGVPSHWTKKEKQQRIKEALAEAGLAGFESRDIATLSGGQRSRVSLLRTLLSEPRLMLLDEPFSKLDDSLREQFRGWVFSQLKQQNIAAVLVTHDQQDIPDGAVCIELEASHA</sequence>
<dbReference type="GO" id="GO:0016887">
    <property type="term" value="F:ATP hydrolysis activity"/>
    <property type="evidence" value="ECO:0007669"/>
    <property type="project" value="InterPro"/>
</dbReference>
<dbReference type="InterPro" id="IPR027417">
    <property type="entry name" value="P-loop_NTPase"/>
</dbReference>
<dbReference type="SUPFAM" id="SSF52540">
    <property type="entry name" value="P-loop containing nucleoside triphosphate hydrolases"/>
    <property type="match status" value="1"/>
</dbReference>
<keyword evidence="3 5" id="KW-0067">ATP-binding</keyword>
<reference evidence="5 6" key="1">
    <citation type="submission" date="2019-07" db="EMBL/GenBank/DDBJ databases">
        <title>Reinekea sp. strain SSH23 genome sequencing and assembly.</title>
        <authorList>
            <person name="Kim I."/>
        </authorList>
    </citation>
    <scope>NUCLEOTIDE SEQUENCE [LARGE SCALE GENOMIC DNA]</scope>
    <source>
        <strain evidence="5 6">SSH23</strain>
    </source>
</reference>
<accession>A0A5C8Z2S2</accession>
<dbReference type="InterPro" id="IPR017871">
    <property type="entry name" value="ABC_transporter-like_CS"/>
</dbReference>
<feature type="domain" description="ABC transporter" evidence="4">
    <location>
        <begin position="2"/>
        <end position="210"/>
    </location>
</feature>
<protein>
    <submittedName>
        <fullName evidence="5">ATP-binding cassette domain-containing protein</fullName>
    </submittedName>
</protein>
<dbReference type="PANTHER" id="PTHR42781:SF4">
    <property type="entry name" value="SPERMIDINE_PUTRESCINE IMPORT ATP-BINDING PROTEIN POTA"/>
    <property type="match status" value="1"/>
</dbReference>
<dbReference type="Proteomes" id="UP000321764">
    <property type="component" value="Unassembled WGS sequence"/>
</dbReference>
<keyword evidence="6" id="KW-1185">Reference proteome</keyword>
<dbReference type="PROSITE" id="PS50893">
    <property type="entry name" value="ABC_TRANSPORTER_2"/>
    <property type="match status" value="1"/>
</dbReference>
<dbReference type="PANTHER" id="PTHR42781">
    <property type="entry name" value="SPERMIDINE/PUTRESCINE IMPORT ATP-BINDING PROTEIN POTA"/>
    <property type="match status" value="1"/>
</dbReference>
<evidence type="ECO:0000256" key="2">
    <source>
        <dbReference type="ARBA" id="ARBA00022741"/>
    </source>
</evidence>
<evidence type="ECO:0000256" key="1">
    <source>
        <dbReference type="ARBA" id="ARBA00022448"/>
    </source>
</evidence>
<dbReference type="InterPro" id="IPR003439">
    <property type="entry name" value="ABC_transporter-like_ATP-bd"/>
</dbReference>
<comment type="caution">
    <text evidence="5">The sequence shown here is derived from an EMBL/GenBank/DDBJ whole genome shotgun (WGS) entry which is preliminary data.</text>
</comment>
<evidence type="ECO:0000313" key="6">
    <source>
        <dbReference type="Proteomes" id="UP000321764"/>
    </source>
</evidence>
<dbReference type="GO" id="GO:0005524">
    <property type="term" value="F:ATP binding"/>
    <property type="evidence" value="ECO:0007669"/>
    <property type="project" value="UniProtKB-KW"/>
</dbReference>
<dbReference type="AlphaFoldDB" id="A0A5C8Z2S2"/>
<dbReference type="Pfam" id="PF00005">
    <property type="entry name" value="ABC_tran"/>
    <property type="match status" value="1"/>
</dbReference>
<name>A0A5C8Z2S2_9GAMM</name>